<evidence type="ECO:0000313" key="2">
    <source>
        <dbReference type="Proteomes" id="UP000316426"/>
    </source>
</evidence>
<organism evidence="1 2">
    <name type="scientific">Botrimarina mediterranea</name>
    <dbReference type="NCBI Taxonomy" id="2528022"/>
    <lineage>
        <taxon>Bacteria</taxon>
        <taxon>Pseudomonadati</taxon>
        <taxon>Planctomycetota</taxon>
        <taxon>Planctomycetia</taxon>
        <taxon>Pirellulales</taxon>
        <taxon>Lacipirellulaceae</taxon>
        <taxon>Botrimarina</taxon>
    </lineage>
</organism>
<proteinExistence type="predicted"/>
<gene>
    <name evidence="1" type="ORF">Spa11_14080</name>
</gene>
<reference evidence="1 2" key="1">
    <citation type="submission" date="2019-02" db="EMBL/GenBank/DDBJ databases">
        <title>Deep-cultivation of Planctomycetes and their phenomic and genomic characterization uncovers novel biology.</title>
        <authorList>
            <person name="Wiegand S."/>
            <person name="Jogler M."/>
            <person name="Boedeker C."/>
            <person name="Pinto D."/>
            <person name="Vollmers J."/>
            <person name="Rivas-Marin E."/>
            <person name="Kohn T."/>
            <person name="Peeters S.H."/>
            <person name="Heuer A."/>
            <person name="Rast P."/>
            <person name="Oberbeckmann S."/>
            <person name="Bunk B."/>
            <person name="Jeske O."/>
            <person name="Meyerdierks A."/>
            <person name="Storesund J.E."/>
            <person name="Kallscheuer N."/>
            <person name="Luecker S."/>
            <person name="Lage O.M."/>
            <person name="Pohl T."/>
            <person name="Merkel B.J."/>
            <person name="Hornburger P."/>
            <person name="Mueller R.-W."/>
            <person name="Bruemmer F."/>
            <person name="Labrenz M."/>
            <person name="Spormann A.M."/>
            <person name="Op den Camp H."/>
            <person name="Overmann J."/>
            <person name="Amann R."/>
            <person name="Jetten M.S.M."/>
            <person name="Mascher T."/>
            <person name="Medema M.H."/>
            <person name="Devos D.P."/>
            <person name="Kaster A.-K."/>
            <person name="Ovreas L."/>
            <person name="Rohde M."/>
            <person name="Galperin M.Y."/>
            <person name="Jogler C."/>
        </authorList>
    </citation>
    <scope>NUCLEOTIDE SEQUENCE [LARGE SCALE GENOMIC DNA]</scope>
    <source>
        <strain evidence="1 2">Spa11</strain>
    </source>
</reference>
<dbReference type="EMBL" id="CP036349">
    <property type="protein sequence ID" value="QDV73212.1"/>
    <property type="molecule type" value="Genomic_DNA"/>
</dbReference>
<dbReference type="AlphaFoldDB" id="A0A518K5Z2"/>
<accession>A0A518K5Z2</accession>
<dbReference type="Proteomes" id="UP000316426">
    <property type="component" value="Chromosome"/>
</dbReference>
<keyword evidence="2" id="KW-1185">Reference proteome</keyword>
<protein>
    <submittedName>
        <fullName evidence="1">Uncharacterized protein</fullName>
    </submittedName>
</protein>
<evidence type="ECO:0000313" key="1">
    <source>
        <dbReference type="EMBL" id="QDV73212.1"/>
    </source>
</evidence>
<dbReference type="KEGG" id="bmei:Spa11_14080"/>
<name>A0A518K5Z2_9BACT</name>
<sequence length="119" mass="13383">MQCAIGFSMDLVPISIPEQKDCDRKRMLLFAASLGKCNGHAPFPVTGYYEHRPHAPLIANWLITTTLDRDKDECVTCNDLAVWRREATELLARGHRVTGNQAFAMNKCVVPESEHANKE</sequence>